<protein>
    <submittedName>
        <fullName evidence="2">Uncharacterized protein</fullName>
    </submittedName>
</protein>
<dbReference type="AlphaFoldDB" id="A0A5N7BBW6"/>
<feature type="region of interest" description="Disordered" evidence="1">
    <location>
        <begin position="14"/>
        <end position="52"/>
    </location>
</feature>
<organism evidence="2 3">
    <name type="scientific">Aspergillus bertholletiae</name>
    <dbReference type="NCBI Taxonomy" id="1226010"/>
    <lineage>
        <taxon>Eukaryota</taxon>
        <taxon>Fungi</taxon>
        <taxon>Dikarya</taxon>
        <taxon>Ascomycota</taxon>
        <taxon>Pezizomycotina</taxon>
        <taxon>Eurotiomycetes</taxon>
        <taxon>Eurotiomycetidae</taxon>
        <taxon>Eurotiales</taxon>
        <taxon>Aspergillaceae</taxon>
        <taxon>Aspergillus</taxon>
        <taxon>Aspergillus subgen. Circumdati</taxon>
    </lineage>
</organism>
<keyword evidence="3" id="KW-1185">Reference proteome</keyword>
<gene>
    <name evidence="2" type="ORF">BDV26DRAFT_260195</name>
</gene>
<evidence type="ECO:0000313" key="2">
    <source>
        <dbReference type="EMBL" id="KAE8379157.1"/>
    </source>
</evidence>
<dbReference type="EMBL" id="ML736198">
    <property type="protein sequence ID" value="KAE8379157.1"/>
    <property type="molecule type" value="Genomic_DNA"/>
</dbReference>
<dbReference type="Proteomes" id="UP000326198">
    <property type="component" value="Unassembled WGS sequence"/>
</dbReference>
<name>A0A5N7BBW6_9EURO</name>
<feature type="compositionally biased region" description="Basic and acidic residues" evidence="1">
    <location>
        <begin position="23"/>
        <end position="38"/>
    </location>
</feature>
<accession>A0A5N7BBW6</accession>
<sequence length="52" mass="6449">MWVFHPNLHQIRLKMRHRRKDHKSVGRGDDRRRNEGQRKKMGWTRGSSMMYV</sequence>
<reference evidence="2 3" key="1">
    <citation type="submission" date="2019-04" db="EMBL/GenBank/DDBJ databases">
        <title>Friends and foes A comparative genomics studyof 23 Aspergillus species from section Flavi.</title>
        <authorList>
            <consortium name="DOE Joint Genome Institute"/>
            <person name="Kjaerbolling I."/>
            <person name="Vesth T."/>
            <person name="Frisvad J.C."/>
            <person name="Nybo J.L."/>
            <person name="Theobald S."/>
            <person name="Kildgaard S."/>
            <person name="Isbrandt T."/>
            <person name="Kuo A."/>
            <person name="Sato A."/>
            <person name="Lyhne E.K."/>
            <person name="Kogle M.E."/>
            <person name="Wiebenga A."/>
            <person name="Kun R.S."/>
            <person name="Lubbers R.J."/>
            <person name="Makela M.R."/>
            <person name="Barry K."/>
            <person name="Chovatia M."/>
            <person name="Clum A."/>
            <person name="Daum C."/>
            <person name="Haridas S."/>
            <person name="He G."/>
            <person name="LaButti K."/>
            <person name="Lipzen A."/>
            <person name="Mondo S."/>
            <person name="Riley R."/>
            <person name="Salamov A."/>
            <person name="Simmons B.A."/>
            <person name="Magnuson J.K."/>
            <person name="Henrissat B."/>
            <person name="Mortensen U.H."/>
            <person name="Larsen T.O."/>
            <person name="Devries R.P."/>
            <person name="Grigoriev I.V."/>
            <person name="Machida M."/>
            <person name="Baker S.E."/>
            <person name="Andersen M.R."/>
        </authorList>
    </citation>
    <scope>NUCLEOTIDE SEQUENCE [LARGE SCALE GENOMIC DNA]</scope>
    <source>
        <strain evidence="2 3">IBT 29228</strain>
    </source>
</reference>
<feature type="non-terminal residue" evidence="2">
    <location>
        <position position="52"/>
    </location>
</feature>
<evidence type="ECO:0000313" key="3">
    <source>
        <dbReference type="Proteomes" id="UP000326198"/>
    </source>
</evidence>
<evidence type="ECO:0000256" key="1">
    <source>
        <dbReference type="SAM" id="MobiDB-lite"/>
    </source>
</evidence>
<proteinExistence type="predicted"/>